<dbReference type="NCBIfam" id="NF007894">
    <property type="entry name" value="PRK10598.1"/>
    <property type="match status" value="1"/>
</dbReference>
<evidence type="ECO:0000313" key="1">
    <source>
        <dbReference type="EMBL" id="MFM4891389.1"/>
    </source>
</evidence>
<accession>A0ABW9GLJ3</accession>
<dbReference type="RefSeq" id="WP_244463714.1">
    <property type="nucleotide sequence ID" value="NZ_CDBT01000024.1"/>
</dbReference>
<dbReference type="Pfam" id="PF07273">
    <property type="entry name" value="DUF1439"/>
    <property type="match status" value="1"/>
</dbReference>
<sequence length="194" mass="21728">MITSGHAMPRRPLRTLLLLPLTLLLAACSLTQYNVSEQEINDYLKQQVAFEKQIGIPGIMSSRIRLDEMQSRIGRSRSDRIELDAAGDLQVASPLGSQQMKVRFSLSARPDYVAEQGAIYLRDLELLSVKTEPADIGTALSPLLPTFNQSLGLFLNQTPIYRLDGNRQNEARIKEKVEALRVEPGRLVIPFKLL</sequence>
<proteinExistence type="predicted"/>
<keyword evidence="1" id="KW-0449">Lipoprotein</keyword>
<organism evidence="1 2">
    <name type="scientific">Aeromonas bivalvium</name>
    <dbReference type="NCBI Taxonomy" id="440079"/>
    <lineage>
        <taxon>Bacteria</taxon>
        <taxon>Pseudomonadati</taxon>
        <taxon>Pseudomonadota</taxon>
        <taxon>Gammaproteobacteria</taxon>
        <taxon>Aeromonadales</taxon>
        <taxon>Aeromonadaceae</taxon>
        <taxon>Aeromonas</taxon>
    </lineage>
</organism>
<evidence type="ECO:0000313" key="2">
    <source>
        <dbReference type="Proteomes" id="UP001630969"/>
    </source>
</evidence>
<protein>
    <submittedName>
        <fullName evidence="1">Lipoprotein</fullName>
    </submittedName>
</protein>
<gene>
    <name evidence="1" type="ORF">ACEUDJ_00615</name>
</gene>
<name>A0ABW9GLJ3_9GAMM</name>
<dbReference type="EMBL" id="JBGXBU010000001">
    <property type="protein sequence ID" value="MFM4891389.1"/>
    <property type="molecule type" value="Genomic_DNA"/>
</dbReference>
<keyword evidence="2" id="KW-1185">Reference proteome</keyword>
<reference evidence="1 2" key="1">
    <citation type="submission" date="2024-09" db="EMBL/GenBank/DDBJ databases">
        <title>Aeromonas strains Genome sequencing and assembly.</title>
        <authorList>
            <person name="Hu X."/>
            <person name="Tang B."/>
        </authorList>
    </citation>
    <scope>NUCLEOTIDE SEQUENCE [LARGE SCALE GENOMIC DNA]</scope>
    <source>
        <strain evidence="1 2">NB23SCDHY001</strain>
    </source>
</reference>
<dbReference type="Proteomes" id="UP001630969">
    <property type="component" value="Unassembled WGS sequence"/>
</dbReference>
<dbReference type="Gene3D" id="3.15.10.40">
    <property type="entry name" value="Uncharacterised protein PF07273, DUF1439"/>
    <property type="match status" value="1"/>
</dbReference>
<dbReference type="GeneID" id="97218556"/>
<dbReference type="InterPro" id="IPR010835">
    <property type="entry name" value="DUF1439"/>
</dbReference>
<comment type="caution">
    <text evidence="1">The sequence shown here is derived from an EMBL/GenBank/DDBJ whole genome shotgun (WGS) entry which is preliminary data.</text>
</comment>